<organism evidence="4 5">
    <name type="scientific">Pelagomonas calceolata</name>
    <dbReference type="NCBI Taxonomy" id="35677"/>
    <lineage>
        <taxon>Eukaryota</taxon>
        <taxon>Sar</taxon>
        <taxon>Stramenopiles</taxon>
        <taxon>Ochrophyta</taxon>
        <taxon>Pelagophyceae</taxon>
        <taxon>Pelagomonadales</taxon>
        <taxon>Pelagomonadaceae</taxon>
        <taxon>Pelagomonas</taxon>
    </lineage>
</organism>
<evidence type="ECO:0000313" key="4">
    <source>
        <dbReference type="EMBL" id="CAH0377525.1"/>
    </source>
</evidence>
<dbReference type="EMBL" id="CAKKNE010000005">
    <property type="protein sequence ID" value="CAH0377525.1"/>
    <property type="molecule type" value="Genomic_DNA"/>
</dbReference>
<feature type="domain" description="CCHC-type" evidence="3">
    <location>
        <begin position="255"/>
        <end position="270"/>
    </location>
</feature>
<dbReference type="SMART" id="SM00343">
    <property type="entry name" value="ZnF_C2HC"/>
    <property type="match status" value="1"/>
</dbReference>
<dbReference type="SUPFAM" id="SSF57756">
    <property type="entry name" value="Retrovirus zinc finger-like domains"/>
    <property type="match status" value="1"/>
</dbReference>
<feature type="compositionally biased region" description="Basic and acidic residues" evidence="2">
    <location>
        <begin position="1"/>
        <end position="10"/>
    </location>
</feature>
<accession>A0A8J2SUW1</accession>
<protein>
    <recommendedName>
        <fullName evidence="3">CCHC-type domain-containing protein</fullName>
    </recommendedName>
</protein>
<dbReference type="InterPro" id="IPR036875">
    <property type="entry name" value="Znf_CCHC_sf"/>
</dbReference>
<dbReference type="AlphaFoldDB" id="A0A8J2SUW1"/>
<dbReference type="OrthoDB" id="10266717at2759"/>
<evidence type="ECO:0000256" key="1">
    <source>
        <dbReference type="PROSITE-ProRule" id="PRU00047"/>
    </source>
</evidence>
<keyword evidence="1" id="KW-0479">Metal-binding</keyword>
<dbReference type="GO" id="GO:0008270">
    <property type="term" value="F:zinc ion binding"/>
    <property type="evidence" value="ECO:0007669"/>
    <property type="project" value="UniProtKB-KW"/>
</dbReference>
<proteinExistence type="predicted"/>
<reference evidence="4" key="1">
    <citation type="submission" date="2021-11" db="EMBL/GenBank/DDBJ databases">
        <authorList>
            <consortium name="Genoscope - CEA"/>
            <person name="William W."/>
        </authorList>
    </citation>
    <scope>NUCLEOTIDE SEQUENCE</scope>
</reference>
<keyword evidence="5" id="KW-1185">Reference proteome</keyword>
<feature type="region of interest" description="Disordered" evidence="2">
    <location>
        <begin position="1"/>
        <end position="66"/>
    </location>
</feature>
<dbReference type="GO" id="GO:0003676">
    <property type="term" value="F:nucleic acid binding"/>
    <property type="evidence" value="ECO:0007669"/>
    <property type="project" value="InterPro"/>
</dbReference>
<dbReference type="InterPro" id="IPR043472">
    <property type="entry name" value="Macro_dom-like"/>
</dbReference>
<gene>
    <name evidence="4" type="ORF">PECAL_5P20600</name>
</gene>
<dbReference type="InterPro" id="IPR001878">
    <property type="entry name" value="Znf_CCHC"/>
</dbReference>
<dbReference type="Gene3D" id="3.40.220.10">
    <property type="entry name" value="Leucine Aminopeptidase, subunit E, domain 1"/>
    <property type="match status" value="1"/>
</dbReference>
<keyword evidence="1" id="KW-0862">Zinc</keyword>
<dbReference type="Proteomes" id="UP000789595">
    <property type="component" value="Unassembled WGS sequence"/>
</dbReference>
<sequence>MAETIDLTKESDDEAPAAPQQQPRRARDDDEAASLALARRLQAEEDAAPPPRRVDERPAKRARTTQIERVHAAGGVLDPSILSRVDAIVQQSNCVGCDGRGLAAAIAEKLPYGDTYKDRRPMPPARKFAIPEDRAVPGSIAVRRGSGPAVVSLFAQFEMGPAMKYRRVRPEPPGGDTKANRLRWFKEGLAKLAAEGFRRVAFPHEIGCALAGGSWRDYEAAIADYGAANPGVEILIVTWGGGGGGGGKRPGSGHCFKCGQPGHWANRCPNK</sequence>
<keyword evidence="1" id="KW-0863">Zinc-finger</keyword>
<comment type="caution">
    <text evidence="4">The sequence shown here is derived from an EMBL/GenBank/DDBJ whole genome shotgun (WGS) entry which is preliminary data.</text>
</comment>
<dbReference type="Gene3D" id="4.10.60.10">
    <property type="entry name" value="Zinc finger, CCHC-type"/>
    <property type="match status" value="1"/>
</dbReference>
<evidence type="ECO:0000259" key="3">
    <source>
        <dbReference type="PROSITE" id="PS50158"/>
    </source>
</evidence>
<dbReference type="Pfam" id="PF00098">
    <property type="entry name" value="zf-CCHC"/>
    <property type="match status" value="1"/>
</dbReference>
<dbReference type="PROSITE" id="PS50158">
    <property type="entry name" value="ZF_CCHC"/>
    <property type="match status" value="1"/>
</dbReference>
<name>A0A8J2SUW1_9STRA</name>
<dbReference type="SUPFAM" id="SSF52949">
    <property type="entry name" value="Macro domain-like"/>
    <property type="match status" value="1"/>
</dbReference>
<evidence type="ECO:0000313" key="5">
    <source>
        <dbReference type="Proteomes" id="UP000789595"/>
    </source>
</evidence>
<evidence type="ECO:0000256" key="2">
    <source>
        <dbReference type="SAM" id="MobiDB-lite"/>
    </source>
</evidence>